<keyword evidence="5" id="KW-1185">Reference proteome</keyword>
<dbReference type="InterPro" id="IPR034139">
    <property type="entry name" value="TOPRIM_OLD"/>
</dbReference>
<dbReference type="CDD" id="cd01026">
    <property type="entry name" value="TOPRIM_OLD"/>
    <property type="match status" value="1"/>
</dbReference>
<dbReference type="PANTHER" id="PTHR43581">
    <property type="entry name" value="ATP/GTP PHOSPHATASE"/>
    <property type="match status" value="1"/>
</dbReference>
<proteinExistence type="predicted"/>
<dbReference type="EMBL" id="JBGOSP010000013">
    <property type="protein sequence ID" value="MFA3839553.1"/>
    <property type="molecule type" value="Genomic_DNA"/>
</dbReference>
<evidence type="ECO:0000256" key="1">
    <source>
        <dbReference type="SAM" id="MobiDB-lite"/>
    </source>
</evidence>
<organism evidence="4 5">
    <name type="scientific">Streptomyces aureus</name>
    <dbReference type="NCBI Taxonomy" id="193461"/>
    <lineage>
        <taxon>Bacteria</taxon>
        <taxon>Bacillati</taxon>
        <taxon>Actinomycetota</taxon>
        <taxon>Actinomycetes</taxon>
        <taxon>Kitasatosporales</taxon>
        <taxon>Streptomycetaceae</taxon>
        <taxon>Streptomyces</taxon>
    </lineage>
</organism>
<feature type="domain" description="Endonuclease GajA/Old nuclease/RecF-like AAA" evidence="2">
    <location>
        <begin position="1"/>
        <end position="49"/>
    </location>
</feature>
<dbReference type="Pfam" id="PF20469">
    <property type="entry name" value="OLD-like_TOPRIM"/>
    <property type="match status" value="1"/>
</dbReference>
<reference evidence="4 5" key="1">
    <citation type="submission" date="2024-08" db="EMBL/GenBank/DDBJ databases">
        <title>Genome sequence of Streptomyces aureus CACIA-1.46HGO.</title>
        <authorList>
            <person name="Evangelista-Martinez Z."/>
        </authorList>
    </citation>
    <scope>NUCLEOTIDE SEQUENCE [LARGE SCALE GENOMIC DNA]</scope>
    <source>
        <strain evidence="4 5">CACIA-1.46HGO</strain>
    </source>
</reference>
<gene>
    <name evidence="4" type="ORF">ACEG43_25835</name>
</gene>
<feature type="domain" description="Endonuclease GajA/Old nuclease/RecF-like AAA" evidence="2">
    <location>
        <begin position="273"/>
        <end position="359"/>
    </location>
</feature>
<dbReference type="SUPFAM" id="SSF52540">
    <property type="entry name" value="P-loop containing nucleoside triphosphate hydrolases"/>
    <property type="match status" value="1"/>
</dbReference>
<comment type="caution">
    <text evidence="4">The sequence shown here is derived from an EMBL/GenBank/DDBJ whole genome shotgun (WGS) entry which is preliminary data.</text>
</comment>
<dbReference type="Pfam" id="PF13175">
    <property type="entry name" value="AAA_15"/>
    <property type="match status" value="2"/>
</dbReference>
<keyword evidence="4" id="KW-0378">Hydrolase</keyword>
<dbReference type="PANTHER" id="PTHR43581:SF4">
    <property type="entry name" value="ATP_GTP PHOSPHATASE"/>
    <property type="match status" value="1"/>
</dbReference>
<accession>A0ABV4SMQ2</accession>
<name>A0ABV4SMQ2_9ACTN</name>
<evidence type="ECO:0000313" key="5">
    <source>
        <dbReference type="Proteomes" id="UP001571476"/>
    </source>
</evidence>
<feature type="domain" description="OLD protein-like TOPRIM" evidence="3">
    <location>
        <begin position="452"/>
        <end position="529"/>
    </location>
</feature>
<dbReference type="Proteomes" id="UP001571476">
    <property type="component" value="Unassembled WGS sequence"/>
</dbReference>
<evidence type="ECO:0000259" key="2">
    <source>
        <dbReference type="Pfam" id="PF13175"/>
    </source>
</evidence>
<dbReference type="InterPro" id="IPR041685">
    <property type="entry name" value="AAA_GajA/Old/RecF-like"/>
</dbReference>
<feature type="region of interest" description="Disordered" evidence="1">
    <location>
        <begin position="379"/>
        <end position="399"/>
    </location>
</feature>
<dbReference type="GO" id="GO:0004519">
    <property type="term" value="F:endonuclease activity"/>
    <property type="evidence" value="ECO:0007669"/>
    <property type="project" value="UniProtKB-KW"/>
</dbReference>
<sequence length="664" mass="72783">MYLSRLHLQGFRTAADTKLTFQPGVTVLVGENNAGKSNVMDALRHVTQPLDPRERSPYPSQGDLHRDGCAEGRHGTKCRTSMDLTVHYSSDNPADLHLYSSAFIQEQNPSQVAKSAPLDTPSTIQYRLSITPPATPLGMARRTWVAGSGSTADRDPEPAARERIRHVYLPPLRDARRELGTTGGARIQHILERLLRDETERDQFLSNVSETFNGLAAEKPLQAAASAVQERLAGLTEGAHPQTAGLGFADATLQSIARNLRFLMAQSGLDPRDLAESGLGYANLMFMATVLTQLEKAAEADLTLLLVEEPEAHLHPQLQTILLDYLTQETNRSQARETDPEGWLGRIQVIVTTHSPHVATAVDPRNLVVLQRRAIPVAATESPRGEEPVRTPAAEEPSVDAEIADPANADPKSLRREPAFITTAVSVSRLALEATDHNKIRNYLNATRNVMLFGQRVILVEGIAESIVLPAFARTLFADDPARLQRFHGTALVPIDGVDFPPYLRVLATPDPDTGQYIARRVAVVTDGDAGRERREALATSRIEKIRQFVTVNGPVEVFPNTYTLEAELLRAGGVNRDLLMEAWKLQRPRAWVEDWAAVGKGPADAQARAMSELLDTKDIGKGDLAQDFLAGAGQPFTSDSFVVPEYLANALRWVTQEVSDEHA</sequence>
<dbReference type="Gene3D" id="3.40.50.300">
    <property type="entry name" value="P-loop containing nucleotide triphosphate hydrolases"/>
    <property type="match status" value="2"/>
</dbReference>
<feature type="region of interest" description="Disordered" evidence="1">
    <location>
        <begin position="50"/>
        <end position="74"/>
    </location>
</feature>
<evidence type="ECO:0000259" key="3">
    <source>
        <dbReference type="Pfam" id="PF20469"/>
    </source>
</evidence>
<feature type="compositionally biased region" description="Basic and acidic residues" evidence="1">
    <location>
        <begin position="63"/>
        <end position="74"/>
    </location>
</feature>
<dbReference type="RefSeq" id="WP_372564339.1">
    <property type="nucleotide sequence ID" value="NZ_JBGOSP010000013.1"/>
</dbReference>
<keyword evidence="4" id="KW-0540">Nuclease</keyword>
<keyword evidence="4" id="KW-0255">Endonuclease</keyword>
<evidence type="ECO:0000313" key="4">
    <source>
        <dbReference type="EMBL" id="MFA3839553.1"/>
    </source>
</evidence>
<dbReference type="InterPro" id="IPR051396">
    <property type="entry name" value="Bact_Antivir_Def_Nuclease"/>
</dbReference>
<protein>
    <submittedName>
        <fullName evidence="4">ATP-dependent endonuclease</fullName>
    </submittedName>
</protein>
<dbReference type="InterPro" id="IPR027417">
    <property type="entry name" value="P-loop_NTPase"/>
</dbReference>